<accession>A0A1I7W7U5</accession>
<name>A0A1I7W7U5_HETBA</name>
<keyword evidence="1" id="KW-0472">Membrane</keyword>
<evidence type="ECO:0000256" key="1">
    <source>
        <dbReference type="SAM" id="Phobius"/>
    </source>
</evidence>
<evidence type="ECO:0000313" key="2">
    <source>
        <dbReference type="Proteomes" id="UP000095283"/>
    </source>
</evidence>
<organism evidence="2 3">
    <name type="scientific">Heterorhabditis bacteriophora</name>
    <name type="common">Entomopathogenic nematode worm</name>
    <dbReference type="NCBI Taxonomy" id="37862"/>
    <lineage>
        <taxon>Eukaryota</taxon>
        <taxon>Metazoa</taxon>
        <taxon>Ecdysozoa</taxon>
        <taxon>Nematoda</taxon>
        <taxon>Chromadorea</taxon>
        <taxon>Rhabditida</taxon>
        <taxon>Rhabditina</taxon>
        <taxon>Rhabditomorpha</taxon>
        <taxon>Strongyloidea</taxon>
        <taxon>Heterorhabditidae</taxon>
        <taxon>Heterorhabditis</taxon>
    </lineage>
</organism>
<feature type="transmembrane region" description="Helical" evidence="1">
    <location>
        <begin position="71"/>
        <end position="88"/>
    </location>
</feature>
<keyword evidence="1" id="KW-0812">Transmembrane</keyword>
<dbReference type="WBParaSite" id="Hba_00711">
    <property type="protein sequence ID" value="Hba_00711"/>
    <property type="gene ID" value="Hba_00711"/>
</dbReference>
<evidence type="ECO:0000313" key="3">
    <source>
        <dbReference type="WBParaSite" id="Hba_00711"/>
    </source>
</evidence>
<keyword evidence="2" id="KW-1185">Reference proteome</keyword>
<reference evidence="3" key="1">
    <citation type="submission" date="2016-11" db="UniProtKB">
        <authorList>
            <consortium name="WormBaseParasite"/>
        </authorList>
    </citation>
    <scope>IDENTIFICATION</scope>
</reference>
<dbReference type="Proteomes" id="UP000095283">
    <property type="component" value="Unplaced"/>
</dbReference>
<keyword evidence="1" id="KW-1133">Transmembrane helix</keyword>
<proteinExistence type="predicted"/>
<sequence length="180" mass="21227">MLVKRCDNEPSLYFFLFIFGQSDEERLEEINEAQHDHPLQLPKHRPARLFRPPLTSFHIPFMQLSPNQMRCFVLLLIVIAISSPWVIYRRNQKRKLVCKEETEWLNNTINEEEVEIPVARTRRNIEVDPIHKEPIIYLGVNSSSFIDDNDFDVVSEHLTAEELEEVKHQIMDTCNALNTN</sequence>
<protein>
    <submittedName>
        <fullName evidence="3">Uncharacterized protein</fullName>
    </submittedName>
</protein>
<dbReference type="AlphaFoldDB" id="A0A1I7W7U5"/>